<name>A0A8J6YL05_9PROT</name>
<feature type="active site" description="Proton acceptor" evidence="4">
    <location>
        <position position="86"/>
    </location>
</feature>
<dbReference type="GO" id="GO:0047429">
    <property type="term" value="F:nucleoside triphosphate diphosphatase activity"/>
    <property type="evidence" value="ECO:0007669"/>
    <property type="project" value="UniProtKB-EC"/>
</dbReference>
<dbReference type="PANTHER" id="PTHR43213">
    <property type="entry name" value="BIFUNCTIONAL DTTP/UTP PYROPHOSPHATASE/METHYLTRANSFERASE PROTEIN-RELATED"/>
    <property type="match status" value="1"/>
</dbReference>
<dbReference type="InterPro" id="IPR029001">
    <property type="entry name" value="ITPase-like_fam"/>
</dbReference>
<dbReference type="Pfam" id="PF02545">
    <property type="entry name" value="Maf"/>
    <property type="match status" value="1"/>
</dbReference>
<dbReference type="GO" id="GO:0009117">
    <property type="term" value="P:nucleotide metabolic process"/>
    <property type="evidence" value="ECO:0007669"/>
    <property type="project" value="UniProtKB-KW"/>
</dbReference>
<keyword evidence="6" id="KW-1185">Reference proteome</keyword>
<dbReference type="GO" id="GO:0005737">
    <property type="term" value="C:cytoplasm"/>
    <property type="evidence" value="ECO:0007669"/>
    <property type="project" value="UniProtKB-SubCell"/>
</dbReference>
<protein>
    <recommendedName>
        <fullName evidence="4">Nucleoside triphosphate pyrophosphatase</fullName>
        <ecNumber evidence="4">3.6.1.9</ecNumber>
    </recommendedName>
    <alternativeName>
        <fullName evidence="4">Nucleotide pyrophosphatase</fullName>
        <shortName evidence="4">Nucleotide PPase</shortName>
    </alternativeName>
</protein>
<evidence type="ECO:0000256" key="4">
    <source>
        <dbReference type="HAMAP-Rule" id="MF_00528"/>
    </source>
</evidence>
<dbReference type="Gene3D" id="3.90.950.10">
    <property type="match status" value="1"/>
</dbReference>
<comment type="subcellular location">
    <subcellularLocation>
        <location evidence="4">Cytoplasm</location>
    </subcellularLocation>
</comment>
<dbReference type="CDD" id="cd00555">
    <property type="entry name" value="Maf"/>
    <property type="match status" value="1"/>
</dbReference>
<dbReference type="PANTHER" id="PTHR43213:SF5">
    <property type="entry name" value="BIFUNCTIONAL DTTP_UTP PYROPHOSPHATASE_METHYLTRANSFERASE PROTEIN-RELATED"/>
    <property type="match status" value="1"/>
</dbReference>
<dbReference type="SUPFAM" id="SSF52972">
    <property type="entry name" value="ITPase-like"/>
    <property type="match status" value="1"/>
</dbReference>
<comment type="caution">
    <text evidence="5">The sequence shown here is derived from an EMBL/GenBank/DDBJ whole genome shotgun (WGS) entry which is preliminary data.</text>
</comment>
<evidence type="ECO:0000256" key="3">
    <source>
        <dbReference type="ARBA" id="ARBA00023080"/>
    </source>
</evidence>
<dbReference type="InterPro" id="IPR003697">
    <property type="entry name" value="Maf-like"/>
</dbReference>
<dbReference type="HAMAP" id="MF_00528">
    <property type="entry name" value="Maf"/>
    <property type="match status" value="1"/>
</dbReference>
<organism evidence="5 6">
    <name type="scientific">Phaeovibrio sulfidiphilus</name>
    <dbReference type="NCBI Taxonomy" id="1220600"/>
    <lineage>
        <taxon>Bacteria</taxon>
        <taxon>Pseudomonadati</taxon>
        <taxon>Pseudomonadota</taxon>
        <taxon>Alphaproteobacteria</taxon>
        <taxon>Rhodospirillales</taxon>
        <taxon>Rhodospirillaceae</taxon>
        <taxon>Phaeovibrio</taxon>
    </lineage>
</organism>
<dbReference type="Proteomes" id="UP000631034">
    <property type="component" value="Unassembled WGS sequence"/>
</dbReference>
<evidence type="ECO:0000256" key="1">
    <source>
        <dbReference type="ARBA" id="ARBA00001968"/>
    </source>
</evidence>
<comment type="caution">
    <text evidence="4">Lacks conserved residue(s) required for the propagation of feature annotation.</text>
</comment>
<comment type="function">
    <text evidence="4">Nucleoside triphosphate pyrophosphatase. May have a dual role in cell division arrest and in preventing the incorporation of modified nucleotides into cellular nucleic acids.</text>
</comment>
<comment type="similarity">
    <text evidence="4">Belongs to the Maf family.</text>
</comment>
<dbReference type="EMBL" id="JACZHT010000001">
    <property type="protein sequence ID" value="MBE1236595.1"/>
    <property type="molecule type" value="Genomic_DNA"/>
</dbReference>
<keyword evidence="3 4" id="KW-0546">Nucleotide metabolism</keyword>
<evidence type="ECO:0000313" key="6">
    <source>
        <dbReference type="Proteomes" id="UP000631034"/>
    </source>
</evidence>
<dbReference type="PIRSF" id="PIRSF006305">
    <property type="entry name" value="Maf"/>
    <property type="match status" value="1"/>
</dbReference>
<comment type="cofactor">
    <cofactor evidence="1 4">
        <name>a divalent metal cation</name>
        <dbReference type="ChEBI" id="CHEBI:60240"/>
    </cofactor>
</comment>
<keyword evidence="2 4" id="KW-0378">Hydrolase</keyword>
<comment type="catalytic activity">
    <reaction evidence="4">
        <text>a 2'-deoxyribonucleoside 5'-triphosphate + H2O = a 2'-deoxyribonucleoside 5'-phosphate + diphosphate + H(+)</text>
        <dbReference type="Rhea" id="RHEA:44644"/>
        <dbReference type="ChEBI" id="CHEBI:15377"/>
        <dbReference type="ChEBI" id="CHEBI:15378"/>
        <dbReference type="ChEBI" id="CHEBI:33019"/>
        <dbReference type="ChEBI" id="CHEBI:61560"/>
        <dbReference type="ChEBI" id="CHEBI:65317"/>
        <dbReference type="EC" id="3.6.1.9"/>
    </reaction>
</comment>
<keyword evidence="4" id="KW-0963">Cytoplasm</keyword>
<sequence>MKSGSENFEPAPVVLASSSAIRAHLLVRAGVTFEIDTVPGAETAYKEMIRGQADQPDASSIAENLAEIKATAVSARHPGALVIGADQVLSLEGRVFHKPGTLHALRAQLLVLRGRTHTLETAVAIVRDGVRLWSHLERPRVTLRRFSDAFLDTYLTTSEASVVHCAGGYQIETNGIQLFERLEGDVFSVKGLPLLPLLDGLRKFGALQQ</sequence>
<dbReference type="RefSeq" id="WP_192533464.1">
    <property type="nucleotide sequence ID" value="NZ_JACZHT010000001.1"/>
</dbReference>
<dbReference type="AlphaFoldDB" id="A0A8J6YL05"/>
<accession>A0A8J6YL05</accession>
<reference evidence="5" key="1">
    <citation type="submission" date="2020-10" db="EMBL/GenBank/DDBJ databases">
        <title>Genome sequence of the unusual species of purple photosynthetic bacteria, Phaeovibrio sulfidiphilus DSM 23193, type strain.</title>
        <authorList>
            <person name="Kyndt J.A."/>
            <person name="Meyer T.E."/>
        </authorList>
    </citation>
    <scope>NUCLEOTIDE SEQUENCE</scope>
    <source>
        <strain evidence="5">DSM 23193</strain>
    </source>
</reference>
<evidence type="ECO:0000313" key="5">
    <source>
        <dbReference type="EMBL" id="MBE1236595.1"/>
    </source>
</evidence>
<proteinExistence type="inferred from homology"/>
<gene>
    <name evidence="5" type="ORF">IHV25_02870</name>
</gene>
<evidence type="ECO:0000256" key="2">
    <source>
        <dbReference type="ARBA" id="ARBA00022801"/>
    </source>
</evidence>
<dbReference type="EC" id="3.6.1.9" evidence="4"/>
<comment type="catalytic activity">
    <reaction evidence="4">
        <text>a ribonucleoside 5'-triphosphate + H2O = a ribonucleoside 5'-phosphate + diphosphate + H(+)</text>
        <dbReference type="Rhea" id="RHEA:23996"/>
        <dbReference type="ChEBI" id="CHEBI:15377"/>
        <dbReference type="ChEBI" id="CHEBI:15378"/>
        <dbReference type="ChEBI" id="CHEBI:33019"/>
        <dbReference type="ChEBI" id="CHEBI:58043"/>
        <dbReference type="ChEBI" id="CHEBI:61557"/>
        <dbReference type="EC" id="3.6.1.9"/>
    </reaction>
</comment>